<accession>A0A836F967</accession>
<gene>
    <name evidence="3" type="primary">Lrp11</name>
    <name evidence="3" type="ORF">G6Z77_0004774</name>
</gene>
<feature type="non-terminal residue" evidence="3">
    <location>
        <position position="1"/>
    </location>
</feature>
<feature type="region of interest" description="Disordered" evidence="1">
    <location>
        <begin position="74"/>
        <end position="93"/>
    </location>
</feature>
<proteinExistence type="predicted"/>
<keyword evidence="2" id="KW-1133">Transmembrane helix</keyword>
<organism evidence="3 4">
    <name type="scientific">Acromyrmex heyeri</name>
    <dbReference type="NCBI Taxonomy" id="230685"/>
    <lineage>
        <taxon>Eukaryota</taxon>
        <taxon>Metazoa</taxon>
        <taxon>Ecdysozoa</taxon>
        <taxon>Arthropoda</taxon>
        <taxon>Hexapoda</taxon>
        <taxon>Insecta</taxon>
        <taxon>Pterygota</taxon>
        <taxon>Neoptera</taxon>
        <taxon>Endopterygota</taxon>
        <taxon>Hymenoptera</taxon>
        <taxon>Apocrita</taxon>
        <taxon>Aculeata</taxon>
        <taxon>Formicoidea</taxon>
        <taxon>Formicidae</taxon>
        <taxon>Myrmicinae</taxon>
        <taxon>Acromyrmex</taxon>
    </lineage>
</organism>
<feature type="compositionally biased region" description="Basic and acidic residues" evidence="1">
    <location>
        <begin position="81"/>
        <end position="93"/>
    </location>
</feature>
<dbReference type="PANTHER" id="PTHR46876:SF1">
    <property type="entry name" value="LOW-DENSITY LIPOPROTEIN RECEPTOR-RELATED PROTEIN 11"/>
    <property type="match status" value="1"/>
</dbReference>
<dbReference type="Proteomes" id="UP000670152">
    <property type="component" value="Unassembled WGS sequence"/>
</dbReference>
<evidence type="ECO:0000313" key="3">
    <source>
        <dbReference type="EMBL" id="KAG5322651.1"/>
    </source>
</evidence>
<name>A0A836F967_9HYME</name>
<feature type="non-terminal residue" evidence="3">
    <location>
        <position position="222"/>
    </location>
</feature>
<reference evidence="3 4" key="1">
    <citation type="submission" date="2020-02" db="EMBL/GenBank/DDBJ databases">
        <title>Relaxed selection underlies rapid genomic changes in the transitions from sociality to social parasitism in ants.</title>
        <authorList>
            <person name="Bi X."/>
        </authorList>
    </citation>
    <scope>NUCLEOTIDE SEQUENCE [LARGE SCALE GENOMIC DNA]</scope>
    <source>
        <strain evidence="3">BGI-DK2014b</strain>
        <tissue evidence="3">Whole body</tissue>
    </source>
</reference>
<keyword evidence="2" id="KW-0812">Transmembrane</keyword>
<evidence type="ECO:0000256" key="1">
    <source>
        <dbReference type="SAM" id="MobiDB-lite"/>
    </source>
</evidence>
<keyword evidence="2" id="KW-0472">Membrane</keyword>
<feature type="transmembrane region" description="Helical" evidence="2">
    <location>
        <begin position="173"/>
        <end position="193"/>
    </location>
</feature>
<evidence type="ECO:0000313" key="4">
    <source>
        <dbReference type="Proteomes" id="UP000670152"/>
    </source>
</evidence>
<keyword evidence="4" id="KW-1185">Reference proteome</keyword>
<dbReference type="OrthoDB" id="10037294at2759"/>
<dbReference type="PANTHER" id="PTHR46876">
    <property type="entry name" value="LOW-DENSITY LIPOPROTEIN RECEPTOR-RELATED PROTEIN 11"/>
    <property type="match status" value="1"/>
</dbReference>
<sequence length="222" mass="24965">FLEQPHIFNHKGSSVIENNEANRELYMESKHPYSPHFPSSNKVPVWHENPVQFAPSVAPNSQPKQAVENLPITTTPACDTSEEHKNELTNENKEPIKKEKTDTYSTHVKMSKKVTEKPTLSANEITKHNRAKESKDHKTVIVIEEHAKTREKSDIIAEHLQIIENDVLRPKGAVVSLSLGLIATAITAALIVCRLRVVKRRGRCGHGPFAHDADYLVNGMYL</sequence>
<dbReference type="AlphaFoldDB" id="A0A836F967"/>
<dbReference type="EMBL" id="JAANIB010009277">
    <property type="protein sequence ID" value="KAG5322651.1"/>
    <property type="molecule type" value="Genomic_DNA"/>
</dbReference>
<comment type="caution">
    <text evidence="3">The sequence shown here is derived from an EMBL/GenBank/DDBJ whole genome shotgun (WGS) entry which is preliminary data.</text>
</comment>
<protein>
    <submittedName>
        <fullName evidence="3">LRP11 protein</fullName>
    </submittedName>
</protein>
<evidence type="ECO:0000256" key="2">
    <source>
        <dbReference type="SAM" id="Phobius"/>
    </source>
</evidence>